<accession>A0A1M7QFX6</accession>
<keyword evidence="1" id="KW-0732">Signal</keyword>
<protein>
    <submittedName>
        <fullName evidence="2">S-formylglutathione hydrolase FrmB</fullName>
    </submittedName>
</protein>
<dbReference type="SUPFAM" id="SSF53474">
    <property type="entry name" value="alpha/beta-Hydrolases"/>
    <property type="match status" value="1"/>
</dbReference>
<dbReference type="GO" id="GO:0016747">
    <property type="term" value="F:acyltransferase activity, transferring groups other than amino-acyl groups"/>
    <property type="evidence" value="ECO:0007669"/>
    <property type="project" value="TreeGrafter"/>
</dbReference>
<organism evidence="2 3">
    <name type="scientific">Cryptosporangium aurantiacum</name>
    <dbReference type="NCBI Taxonomy" id="134849"/>
    <lineage>
        <taxon>Bacteria</taxon>
        <taxon>Bacillati</taxon>
        <taxon>Actinomycetota</taxon>
        <taxon>Actinomycetes</taxon>
        <taxon>Cryptosporangiales</taxon>
        <taxon>Cryptosporangiaceae</taxon>
        <taxon>Cryptosporangium</taxon>
    </lineage>
</organism>
<keyword evidence="3" id="KW-1185">Reference proteome</keyword>
<name>A0A1M7QFX6_9ACTN</name>
<dbReference type="STRING" id="134849.SAMN05443668_104581"/>
<evidence type="ECO:0000313" key="3">
    <source>
        <dbReference type="Proteomes" id="UP000184440"/>
    </source>
</evidence>
<dbReference type="EMBL" id="FRCS01000004">
    <property type="protein sequence ID" value="SHN29541.1"/>
    <property type="molecule type" value="Genomic_DNA"/>
</dbReference>
<dbReference type="GO" id="GO:0016787">
    <property type="term" value="F:hydrolase activity"/>
    <property type="evidence" value="ECO:0007669"/>
    <property type="project" value="UniProtKB-KW"/>
</dbReference>
<keyword evidence="2" id="KW-0378">Hydrolase</keyword>
<dbReference type="PANTHER" id="PTHR48098">
    <property type="entry name" value="ENTEROCHELIN ESTERASE-RELATED"/>
    <property type="match status" value="1"/>
</dbReference>
<gene>
    <name evidence="2" type="ORF">SAMN05443668_104581</name>
</gene>
<reference evidence="2 3" key="1">
    <citation type="submission" date="2016-11" db="EMBL/GenBank/DDBJ databases">
        <authorList>
            <person name="Jaros S."/>
            <person name="Januszkiewicz K."/>
            <person name="Wedrychowicz H."/>
        </authorList>
    </citation>
    <scope>NUCLEOTIDE SEQUENCE [LARGE SCALE GENOMIC DNA]</scope>
    <source>
        <strain evidence="2 3">DSM 46144</strain>
    </source>
</reference>
<evidence type="ECO:0000256" key="1">
    <source>
        <dbReference type="SAM" id="SignalP"/>
    </source>
</evidence>
<proteinExistence type="predicted"/>
<dbReference type="RefSeq" id="WP_218617575.1">
    <property type="nucleotide sequence ID" value="NZ_FRCS01000004.1"/>
</dbReference>
<feature type="chain" id="PRO_5039529461" evidence="1">
    <location>
        <begin position="32"/>
        <end position="349"/>
    </location>
</feature>
<dbReference type="AlphaFoldDB" id="A0A1M7QFX6"/>
<dbReference type="Proteomes" id="UP000184440">
    <property type="component" value="Unassembled WGS sequence"/>
</dbReference>
<dbReference type="InterPro" id="IPR050583">
    <property type="entry name" value="Mycobacterial_A85_antigen"/>
</dbReference>
<dbReference type="PANTHER" id="PTHR48098:SF1">
    <property type="entry name" value="DIACYLGLYCEROL ACYLTRANSFERASE_MYCOLYLTRANSFERASE AG85A"/>
    <property type="match status" value="1"/>
</dbReference>
<sequence>MRFVRLRRLRSELRMRTLCAALALVVGGALGAVAVPAAAQQPAAAPGLIVGSAARADDGAYVVSETLVGPRTVDLLIHSPALGGNVSTRLLLPKDWAANPTVTWPTLWLLHGAGEPQDYKSWTHFTNVEAFTADKNVLVVMPSDGQAGFYTDWLFGGSAKPRKWATFHMVELFQLLERGYRAGPNRAIAGLSLGGYGALTYSFQYPGRFKSAASYSGLVDTLFPGAPVLVQAMVLRAGELPIQMWGDPVLNFFGWAARNPASNVAKLRGMRLYLSCGNGKTETGDAPLDATLLESVAAPANDALASKLRAAGIPVTTDLGNTGVHAWPYWEQKLRSSWPVLAAGLGVPA</sequence>
<dbReference type="InterPro" id="IPR000801">
    <property type="entry name" value="Esterase-like"/>
</dbReference>
<dbReference type="Gene3D" id="3.40.50.1820">
    <property type="entry name" value="alpha/beta hydrolase"/>
    <property type="match status" value="1"/>
</dbReference>
<dbReference type="InterPro" id="IPR029058">
    <property type="entry name" value="AB_hydrolase_fold"/>
</dbReference>
<feature type="signal peptide" evidence="1">
    <location>
        <begin position="1"/>
        <end position="31"/>
    </location>
</feature>
<evidence type="ECO:0000313" key="2">
    <source>
        <dbReference type="EMBL" id="SHN29541.1"/>
    </source>
</evidence>
<dbReference type="Pfam" id="PF00756">
    <property type="entry name" value="Esterase"/>
    <property type="match status" value="1"/>
</dbReference>